<evidence type="ECO:0000313" key="15">
    <source>
        <dbReference type="EnsemblMetazoa" id="XP_022655501"/>
    </source>
</evidence>
<dbReference type="Gene3D" id="1.25.40.120">
    <property type="entry name" value="Protein prenylyltransferase"/>
    <property type="match status" value="1"/>
</dbReference>
<comment type="cofactor">
    <cofactor evidence="1">
        <name>Mg(2+)</name>
        <dbReference type="ChEBI" id="CHEBI:18420"/>
    </cofactor>
</comment>
<dbReference type="EC" id="2.5.1.58" evidence="4"/>
<dbReference type="FunCoup" id="A0A7M7JSJ3">
    <property type="interactions" value="1687"/>
</dbReference>
<dbReference type="PROSITE" id="PS51147">
    <property type="entry name" value="PFTA"/>
    <property type="match status" value="5"/>
</dbReference>
<comment type="similarity">
    <text evidence="2">Belongs to the protein prenyltransferase subunit alpha family.</text>
</comment>
<evidence type="ECO:0000256" key="4">
    <source>
        <dbReference type="ARBA" id="ARBA00012702"/>
    </source>
</evidence>
<evidence type="ECO:0000256" key="1">
    <source>
        <dbReference type="ARBA" id="ARBA00001946"/>
    </source>
</evidence>
<dbReference type="RefSeq" id="XP_022655500.1">
    <property type="nucleotide sequence ID" value="XM_022799765.1"/>
</dbReference>
<name>A0A7M7JSJ3_VARDE</name>
<dbReference type="GO" id="GO:0005953">
    <property type="term" value="C:CAAX-protein geranylgeranyltransferase complex"/>
    <property type="evidence" value="ECO:0007669"/>
    <property type="project" value="TreeGrafter"/>
</dbReference>
<keyword evidence="16" id="KW-1185">Reference proteome</keyword>
<dbReference type="GO" id="GO:0005965">
    <property type="term" value="C:protein farnesyltransferase complex"/>
    <property type="evidence" value="ECO:0007669"/>
    <property type="project" value="TreeGrafter"/>
</dbReference>
<dbReference type="EnsemblMetazoa" id="XM_022799765">
    <property type="protein sequence ID" value="XP_022655500"/>
    <property type="gene ID" value="LOC111248052"/>
</dbReference>
<evidence type="ECO:0000256" key="9">
    <source>
        <dbReference type="ARBA" id="ARBA00040965"/>
    </source>
</evidence>
<keyword evidence="7" id="KW-0677">Repeat</keyword>
<evidence type="ECO:0000313" key="16">
    <source>
        <dbReference type="Proteomes" id="UP000594260"/>
    </source>
</evidence>
<proteinExistence type="inferred from homology"/>
<evidence type="ECO:0000256" key="14">
    <source>
        <dbReference type="SAM" id="MobiDB-lite"/>
    </source>
</evidence>
<evidence type="ECO:0000256" key="6">
    <source>
        <dbReference type="ARBA" id="ARBA00022679"/>
    </source>
</evidence>
<dbReference type="InParanoid" id="A0A7M7JSJ3"/>
<dbReference type="GeneID" id="111248052"/>
<organism evidence="15 16">
    <name type="scientific">Varroa destructor</name>
    <name type="common">Honeybee mite</name>
    <dbReference type="NCBI Taxonomy" id="109461"/>
    <lineage>
        <taxon>Eukaryota</taxon>
        <taxon>Metazoa</taxon>
        <taxon>Ecdysozoa</taxon>
        <taxon>Arthropoda</taxon>
        <taxon>Chelicerata</taxon>
        <taxon>Arachnida</taxon>
        <taxon>Acari</taxon>
        <taxon>Parasitiformes</taxon>
        <taxon>Mesostigmata</taxon>
        <taxon>Gamasina</taxon>
        <taxon>Dermanyssoidea</taxon>
        <taxon>Varroidae</taxon>
        <taxon>Varroa</taxon>
    </lineage>
</organism>
<dbReference type="SUPFAM" id="SSF48439">
    <property type="entry name" value="Protein prenylyltransferase"/>
    <property type="match status" value="1"/>
</dbReference>
<reference evidence="15" key="1">
    <citation type="submission" date="2021-01" db="UniProtKB">
        <authorList>
            <consortium name="EnsemblMetazoa"/>
        </authorList>
    </citation>
    <scope>IDENTIFICATION</scope>
</reference>
<evidence type="ECO:0000256" key="10">
    <source>
        <dbReference type="ARBA" id="ARBA00041392"/>
    </source>
</evidence>
<keyword evidence="5" id="KW-0637">Prenyltransferase</keyword>
<evidence type="ECO:0000256" key="2">
    <source>
        <dbReference type="ARBA" id="ARBA00006734"/>
    </source>
</evidence>
<evidence type="ECO:0000256" key="12">
    <source>
        <dbReference type="ARBA" id="ARBA00043086"/>
    </source>
</evidence>
<dbReference type="Proteomes" id="UP000594260">
    <property type="component" value="Unplaced"/>
</dbReference>
<dbReference type="PANTHER" id="PTHR11129:SF1">
    <property type="entry name" value="PROTEIN FARNESYLTRANSFERASE_GERANYLGERANYLTRANSFERASE TYPE-1 SUBUNIT ALPHA"/>
    <property type="match status" value="1"/>
</dbReference>
<dbReference type="OrthoDB" id="272289at2759"/>
<keyword evidence="8" id="KW-0460">Magnesium</keyword>
<feature type="compositionally biased region" description="Basic and acidic residues" evidence="14">
    <location>
        <begin position="14"/>
        <end position="25"/>
    </location>
</feature>
<feature type="region of interest" description="Disordered" evidence="14">
    <location>
        <begin position="1"/>
        <end position="32"/>
    </location>
</feature>
<accession>A0A7M7JSJ3</accession>
<dbReference type="PANTHER" id="PTHR11129">
    <property type="entry name" value="PROTEIN FARNESYLTRANSFERASE ALPHA SUBUNIT/RAB GERANYLGERANYL TRANSFERASE ALPHA SUBUNIT"/>
    <property type="match status" value="1"/>
</dbReference>
<evidence type="ECO:0000256" key="5">
    <source>
        <dbReference type="ARBA" id="ARBA00022602"/>
    </source>
</evidence>
<evidence type="ECO:0000256" key="13">
    <source>
        <dbReference type="ARBA" id="ARBA00043219"/>
    </source>
</evidence>
<dbReference type="EnsemblMetazoa" id="XM_022799764">
    <property type="protein sequence ID" value="XP_022655499"/>
    <property type="gene ID" value="LOC111248052"/>
</dbReference>
<dbReference type="EC" id="2.5.1.59" evidence="3"/>
<protein>
    <recommendedName>
        <fullName evidence="9">Protein farnesyltransferase/geranylgeranyltransferase type-1 subunit alpha</fullName>
        <ecNumber evidence="4">2.5.1.58</ecNumber>
        <ecNumber evidence="3">2.5.1.59</ecNumber>
    </recommendedName>
    <alternativeName>
        <fullName evidence="12">CAAX farnesyltransferase subunit alpha</fullName>
    </alternativeName>
    <alternativeName>
        <fullName evidence="11">FTase-alpha</fullName>
    </alternativeName>
    <alternativeName>
        <fullName evidence="10">Ras proteins prenyltransferase subunit alpha</fullName>
    </alternativeName>
    <alternativeName>
        <fullName evidence="13">Type I protein geranyl-geranyltransferase subunit alpha</fullName>
    </alternativeName>
</protein>
<evidence type="ECO:0000256" key="11">
    <source>
        <dbReference type="ARBA" id="ARBA00042436"/>
    </source>
</evidence>
<evidence type="ECO:0000256" key="7">
    <source>
        <dbReference type="ARBA" id="ARBA00022737"/>
    </source>
</evidence>
<dbReference type="Pfam" id="PF01239">
    <property type="entry name" value="PPTA"/>
    <property type="match status" value="5"/>
</dbReference>
<dbReference type="GO" id="GO:0004662">
    <property type="term" value="F:CAAX-protein geranylgeranyltransferase activity"/>
    <property type="evidence" value="ECO:0007669"/>
    <property type="project" value="UniProtKB-EC"/>
</dbReference>
<evidence type="ECO:0000256" key="8">
    <source>
        <dbReference type="ARBA" id="ARBA00022842"/>
    </source>
</evidence>
<dbReference type="RefSeq" id="XP_022655501.1">
    <property type="nucleotide sequence ID" value="XM_022799766.1"/>
</dbReference>
<dbReference type="EnsemblMetazoa" id="XM_022799766">
    <property type="protein sequence ID" value="XP_022655501"/>
    <property type="gene ID" value="LOC111248052"/>
</dbReference>
<evidence type="ECO:0000256" key="3">
    <source>
        <dbReference type="ARBA" id="ARBA00012700"/>
    </source>
</evidence>
<keyword evidence="6" id="KW-0808">Transferase</keyword>
<dbReference type="GO" id="GO:0004660">
    <property type="term" value="F:protein farnesyltransferase activity"/>
    <property type="evidence" value="ECO:0007669"/>
    <property type="project" value="UniProtKB-EC"/>
</dbReference>
<sequence length="314" mass="37424">MSERSESSVSTETSARKLYRERPEWQDVTPEDLDQQSDDVLKISYTNTFRDCFGYLRAVIKSGELSERVFELTTTCADENPACYTVWVLRRRLLEHLKKDLNEEMEFMSRQIFDNQKNYQVWYHRQRLVQLRNDPKGELDFIERVLSEDAKNYHAWQYRQWLLKTFNLWSKELNFCSSMLNEDIRNNSAWNQRYFVLKNTTGFLRPVVEEEIKFTLDKISQVSCNESAWNYLGGILAHADESQQEKLRKKCEQMRADGIHNIYLYATLLSIYEKAEMKKEALEIVSILRTEDIPRSPYWTFKQKLLLNEPTGEN</sequence>
<dbReference type="RefSeq" id="XP_022655499.1">
    <property type="nucleotide sequence ID" value="XM_022799764.1"/>
</dbReference>
<dbReference type="AlphaFoldDB" id="A0A7M7JSJ3"/>
<dbReference type="InterPro" id="IPR002088">
    <property type="entry name" value="Prenyl_trans_a"/>
</dbReference>
<dbReference type="CTD" id="2339"/>
<dbReference type="KEGG" id="vde:111248052"/>
<dbReference type="OMA" id="HRHTIID"/>